<dbReference type="AlphaFoldDB" id="A0A1G9V993"/>
<evidence type="ECO:0000313" key="8">
    <source>
        <dbReference type="Proteomes" id="UP000183200"/>
    </source>
</evidence>
<keyword evidence="2" id="KW-0472">Membrane</keyword>
<feature type="region of interest" description="Disordered" evidence="4">
    <location>
        <begin position="804"/>
        <end position="823"/>
    </location>
</feature>
<feature type="signal peptide" evidence="5">
    <location>
        <begin position="1"/>
        <end position="33"/>
    </location>
</feature>
<feature type="chain" id="PRO_5010377464" evidence="5">
    <location>
        <begin position="34"/>
        <end position="823"/>
    </location>
</feature>
<proteinExistence type="predicted"/>
<dbReference type="Proteomes" id="UP000183200">
    <property type="component" value="Unassembled WGS sequence"/>
</dbReference>
<comment type="subcellular location">
    <subcellularLocation>
        <location evidence="1">Cell outer membrane</location>
    </subcellularLocation>
</comment>
<evidence type="ECO:0000256" key="3">
    <source>
        <dbReference type="ARBA" id="ARBA00023237"/>
    </source>
</evidence>
<dbReference type="SUPFAM" id="SSF49464">
    <property type="entry name" value="Carboxypeptidase regulatory domain-like"/>
    <property type="match status" value="1"/>
</dbReference>
<evidence type="ECO:0000256" key="4">
    <source>
        <dbReference type="SAM" id="MobiDB-lite"/>
    </source>
</evidence>
<dbReference type="InterPro" id="IPR036942">
    <property type="entry name" value="Beta-barrel_TonB_sf"/>
</dbReference>
<accession>A0A1G9V993</accession>
<evidence type="ECO:0000256" key="2">
    <source>
        <dbReference type="ARBA" id="ARBA00023136"/>
    </source>
</evidence>
<dbReference type="Gene3D" id="2.170.130.10">
    <property type="entry name" value="TonB-dependent receptor, plug domain"/>
    <property type="match status" value="1"/>
</dbReference>
<reference evidence="8" key="1">
    <citation type="submission" date="2016-10" db="EMBL/GenBank/DDBJ databases">
        <authorList>
            <person name="Varghese N."/>
            <person name="Submissions S."/>
        </authorList>
    </citation>
    <scope>NUCLEOTIDE SEQUENCE [LARGE SCALE GENOMIC DNA]</scope>
    <source>
        <strain evidence="8">DSM 19110</strain>
    </source>
</reference>
<feature type="compositionally biased region" description="Polar residues" evidence="4">
    <location>
        <begin position="804"/>
        <end position="816"/>
    </location>
</feature>
<name>A0A1G9V993_9SPHI</name>
<feature type="domain" description="Outer membrane protein beta-barrel" evidence="6">
    <location>
        <begin position="398"/>
        <end position="797"/>
    </location>
</feature>
<keyword evidence="5" id="KW-0732">Signal</keyword>
<dbReference type="Gene3D" id="2.60.40.1120">
    <property type="entry name" value="Carboxypeptidase-like, regulatory domain"/>
    <property type="match status" value="1"/>
</dbReference>
<evidence type="ECO:0000259" key="6">
    <source>
        <dbReference type="Pfam" id="PF14905"/>
    </source>
</evidence>
<dbReference type="GO" id="GO:0009279">
    <property type="term" value="C:cell outer membrane"/>
    <property type="evidence" value="ECO:0007669"/>
    <property type="project" value="UniProtKB-SubCell"/>
</dbReference>
<evidence type="ECO:0000256" key="5">
    <source>
        <dbReference type="SAM" id="SignalP"/>
    </source>
</evidence>
<evidence type="ECO:0000313" key="7">
    <source>
        <dbReference type="EMBL" id="SDM68650.1"/>
    </source>
</evidence>
<dbReference type="InterPro" id="IPR041700">
    <property type="entry name" value="OMP_b-brl_3"/>
</dbReference>
<dbReference type="Pfam" id="PF13620">
    <property type="entry name" value="CarboxypepD_reg"/>
    <property type="match status" value="1"/>
</dbReference>
<gene>
    <name evidence="7" type="ORF">SAMN05421820_104424</name>
</gene>
<dbReference type="PANTHER" id="PTHR40980">
    <property type="entry name" value="PLUG DOMAIN-CONTAINING PROTEIN"/>
    <property type="match status" value="1"/>
</dbReference>
<dbReference type="SUPFAM" id="SSF56935">
    <property type="entry name" value="Porins"/>
    <property type="match status" value="1"/>
</dbReference>
<dbReference type="InterPro" id="IPR037066">
    <property type="entry name" value="Plug_dom_sf"/>
</dbReference>
<dbReference type="Gene3D" id="2.40.170.20">
    <property type="entry name" value="TonB-dependent receptor, beta-barrel domain"/>
    <property type="match status" value="1"/>
</dbReference>
<sequence>MCLMKIKKMKRQCCLAIPIFLFYLMLAAKDAHSQSNVRPKSVISGLVIDETLKPVPGTVISLLNHADSVLVKAAITDSLGKYLFEDIAFGNYIISSKMMGYSTMFSKSFQLTESRSQIAVEQFQLKMDSRSLKEISIVGQKNLIERKIDRLVMNVESSVLAEGNTVLELLEKAPSVSVDRDGNISMRGKPNVLIMLDGKATNVSSADVANILRNMQSNQVESIELITNPSARYDAAGTAGIINIKRKKNKAEGWNGVVQAGAGYGETSKYNGGTSLNYRNNRINFFGNYDYVNNGSKGTLDLNRIVNFMDTITRFNQSGGLDQRKKDNLYRVGLDYFVNKNHTIGVLMTGYSNRETITSKTNTLRENNFDQREDMNFLGNNKEKSWNTSFNLNYKGILDKKGKELSADVDYSHYYHNHDEIIDSKYTRINLLPRAPSSVMNFATSKIDVRSFKLDYSQPINKSSKLEAGLKSSFVSSDNNLLLARLQQSVWVPDVDYTNLFLYDENINAAYVNVNKAFKKTEIQVGLRGEQTVSKGNSVTNNQVVKRNYFDLFPSLAIAQSLGENHRLGFTYSRRIDRPNYGSLNPFLNFVDEYTFNKGNPYLKPQYSSSFELSDTYKGKITGAIYFLRTRDIMALVTEQDDATQKTVAIQRNIDSHQMVGMSLFIPFQLTKWWSMQNNIQAGYVMIKSELNGGHLNNTQKVASYFMNSSFIIDKSLQAESSLQYNTPAAFGIFKMRSQTVFNVGMKKTFNEKLQLSVNVNDVFNSRRDRVSTTYQNMNINFTQKSESQIARLTLTYRWGKSTVPESRQRSTGITEESNRLKN</sequence>
<protein>
    <submittedName>
        <fullName evidence="7">Outer membrane receptor proteins, mostly Fe transport</fullName>
    </submittedName>
</protein>
<dbReference type="Pfam" id="PF14905">
    <property type="entry name" value="OMP_b-brl_3"/>
    <property type="match status" value="1"/>
</dbReference>
<dbReference type="PANTHER" id="PTHR40980:SF4">
    <property type="entry name" value="TONB-DEPENDENT RECEPTOR-LIKE BETA-BARREL DOMAIN-CONTAINING PROTEIN"/>
    <property type="match status" value="1"/>
</dbReference>
<keyword evidence="8" id="KW-1185">Reference proteome</keyword>
<dbReference type="OrthoDB" id="606851at2"/>
<keyword evidence="7" id="KW-0675">Receptor</keyword>
<keyword evidence="3" id="KW-0998">Cell outer membrane</keyword>
<dbReference type="EMBL" id="FNGY01000004">
    <property type="protein sequence ID" value="SDM68650.1"/>
    <property type="molecule type" value="Genomic_DNA"/>
</dbReference>
<organism evidence="7 8">
    <name type="scientific">Pedobacter steynii</name>
    <dbReference type="NCBI Taxonomy" id="430522"/>
    <lineage>
        <taxon>Bacteria</taxon>
        <taxon>Pseudomonadati</taxon>
        <taxon>Bacteroidota</taxon>
        <taxon>Sphingobacteriia</taxon>
        <taxon>Sphingobacteriales</taxon>
        <taxon>Sphingobacteriaceae</taxon>
        <taxon>Pedobacter</taxon>
    </lineage>
</organism>
<dbReference type="InterPro" id="IPR008969">
    <property type="entry name" value="CarboxyPept-like_regulatory"/>
</dbReference>
<evidence type="ECO:0000256" key="1">
    <source>
        <dbReference type="ARBA" id="ARBA00004442"/>
    </source>
</evidence>